<gene>
    <name evidence="1" type="ORF">BV22DRAFT_1093145</name>
</gene>
<organism evidence="1 2">
    <name type="scientific">Leucogyrophana mollusca</name>
    <dbReference type="NCBI Taxonomy" id="85980"/>
    <lineage>
        <taxon>Eukaryota</taxon>
        <taxon>Fungi</taxon>
        <taxon>Dikarya</taxon>
        <taxon>Basidiomycota</taxon>
        <taxon>Agaricomycotina</taxon>
        <taxon>Agaricomycetes</taxon>
        <taxon>Agaricomycetidae</taxon>
        <taxon>Boletales</taxon>
        <taxon>Boletales incertae sedis</taxon>
        <taxon>Leucogyrophana</taxon>
    </lineage>
</organism>
<protein>
    <submittedName>
        <fullName evidence="1">NAD(P)-binding protein</fullName>
    </submittedName>
</protein>
<dbReference type="EMBL" id="MU266456">
    <property type="protein sequence ID" value="KAH7923306.1"/>
    <property type="molecule type" value="Genomic_DNA"/>
</dbReference>
<dbReference type="Proteomes" id="UP000790709">
    <property type="component" value="Unassembled WGS sequence"/>
</dbReference>
<reference evidence="1" key="1">
    <citation type="journal article" date="2021" name="New Phytol.">
        <title>Evolutionary innovations through gain and loss of genes in the ectomycorrhizal Boletales.</title>
        <authorList>
            <person name="Wu G."/>
            <person name="Miyauchi S."/>
            <person name="Morin E."/>
            <person name="Kuo A."/>
            <person name="Drula E."/>
            <person name="Varga T."/>
            <person name="Kohler A."/>
            <person name="Feng B."/>
            <person name="Cao Y."/>
            <person name="Lipzen A."/>
            <person name="Daum C."/>
            <person name="Hundley H."/>
            <person name="Pangilinan J."/>
            <person name="Johnson J."/>
            <person name="Barry K."/>
            <person name="LaButti K."/>
            <person name="Ng V."/>
            <person name="Ahrendt S."/>
            <person name="Min B."/>
            <person name="Choi I.G."/>
            <person name="Park H."/>
            <person name="Plett J.M."/>
            <person name="Magnuson J."/>
            <person name="Spatafora J.W."/>
            <person name="Nagy L.G."/>
            <person name="Henrissat B."/>
            <person name="Grigoriev I.V."/>
            <person name="Yang Z.L."/>
            <person name="Xu J."/>
            <person name="Martin F.M."/>
        </authorList>
    </citation>
    <scope>NUCLEOTIDE SEQUENCE</scope>
    <source>
        <strain evidence="1">KUC20120723A-06</strain>
    </source>
</reference>
<accession>A0ACB8BC79</accession>
<evidence type="ECO:0000313" key="2">
    <source>
        <dbReference type="Proteomes" id="UP000790709"/>
    </source>
</evidence>
<evidence type="ECO:0000313" key="1">
    <source>
        <dbReference type="EMBL" id="KAH7923306.1"/>
    </source>
</evidence>
<comment type="caution">
    <text evidence="1">The sequence shown here is derived from an EMBL/GenBank/DDBJ whole genome shotgun (WGS) entry which is preliminary data.</text>
</comment>
<sequence>MAPAQVWFITGASSGFGLSMAKLALARGDVVVATARKPELLTDLSAKHADKLVVIQLDVTSDEQIASAFAQGKSAFGRIDIVYNNAGQGVLGEVESMPEVMARNLFEVNFWGVVNVSKEAVRFFREENPSGVGGILLQSSSILGVEACACVPYYSASKWALEGFSEALAREIDPKWNIKIVILEAGWFRTNMTTRFVATPSHAAYTDPSSPAMLTRASIEHLELQDPDKANRAIFEFVQNIDTNDTLVRLPIGKDSVAATRRRIAMLSEIVEKYEKWSEDVVFDKS</sequence>
<keyword evidence="2" id="KW-1185">Reference proteome</keyword>
<proteinExistence type="predicted"/>
<name>A0ACB8BC79_9AGAM</name>